<dbReference type="AlphaFoldDB" id="A0A8I6SR19"/>
<feature type="domain" description="CFA20" evidence="1">
    <location>
        <begin position="10"/>
        <end position="109"/>
    </location>
</feature>
<dbReference type="Pfam" id="PF05018">
    <property type="entry name" value="CFA20_dom"/>
    <property type="match status" value="1"/>
</dbReference>
<reference evidence="2" key="1">
    <citation type="submission" date="2022-01" db="UniProtKB">
        <authorList>
            <consortium name="EnsemblMetazoa"/>
        </authorList>
    </citation>
    <scope>IDENTIFICATION</scope>
</reference>
<dbReference type="KEGG" id="clec:112128450"/>
<keyword evidence="3" id="KW-1185">Reference proteome</keyword>
<evidence type="ECO:0000313" key="2">
    <source>
        <dbReference type="EnsemblMetazoa" id="XP_024086360.1"/>
    </source>
</evidence>
<dbReference type="OrthoDB" id="8192933at2759"/>
<dbReference type="EnsemblMetazoa" id="XM_024230592.1">
    <property type="protein sequence ID" value="XP_024086360.1"/>
    <property type="gene ID" value="LOC112128450"/>
</dbReference>
<dbReference type="GeneID" id="112128450"/>
<name>A0A8I6SR19_CIMLE</name>
<dbReference type="RefSeq" id="XP_024086360.1">
    <property type="nucleotide sequence ID" value="XM_024230592.1"/>
</dbReference>
<proteinExistence type="predicted"/>
<evidence type="ECO:0000259" key="1">
    <source>
        <dbReference type="Pfam" id="PF05018"/>
    </source>
</evidence>
<sequence>MVEPALQESFKLKYKSWVLDNHDIKRKFTLSNFKYHSRIRPFECWVPIGLTTDWNEIQFSLADLTRKAYGTEFVECTRVHIHANCRLRRLYFADKVYNESDLPKDYKLYLPDVHH</sequence>
<protein>
    <recommendedName>
        <fullName evidence="1">CFA20 domain-containing protein</fullName>
    </recommendedName>
</protein>
<organism evidence="2 3">
    <name type="scientific">Cimex lectularius</name>
    <name type="common">Bed bug</name>
    <name type="synonym">Acanthia lectularia</name>
    <dbReference type="NCBI Taxonomy" id="79782"/>
    <lineage>
        <taxon>Eukaryota</taxon>
        <taxon>Metazoa</taxon>
        <taxon>Ecdysozoa</taxon>
        <taxon>Arthropoda</taxon>
        <taxon>Hexapoda</taxon>
        <taxon>Insecta</taxon>
        <taxon>Pterygota</taxon>
        <taxon>Neoptera</taxon>
        <taxon>Paraneoptera</taxon>
        <taxon>Hemiptera</taxon>
        <taxon>Heteroptera</taxon>
        <taxon>Panheteroptera</taxon>
        <taxon>Cimicomorpha</taxon>
        <taxon>Cimicidae</taxon>
        <taxon>Cimex</taxon>
    </lineage>
</organism>
<dbReference type="PANTHER" id="PTHR12458">
    <property type="entry name" value="ORF PROTEIN"/>
    <property type="match status" value="1"/>
</dbReference>
<dbReference type="Proteomes" id="UP000494040">
    <property type="component" value="Unassembled WGS sequence"/>
</dbReference>
<dbReference type="InterPro" id="IPR040441">
    <property type="entry name" value="CFA20/CFAP20DC"/>
</dbReference>
<accession>A0A8I6SR19</accession>
<evidence type="ECO:0000313" key="3">
    <source>
        <dbReference type="Proteomes" id="UP000494040"/>
    </source>
</evidence>
<dbReference type="InterPro" id="IPR007714">
    <property type="entry name" value="CFA20_dom"/>
</dbReference>